<sequence length="1393" mass="156374">MRLFSILLAIFLTGSTVAQAQVTKSSSPTSKKESASFSRKTALPQWTQGLADIPATLSKEPVVVRLNETQAWAGPSPSVLINRAIQVNDQNALGSIGQFGINYFPKYQQLNLHKVAILRGAQIIDRTATVNTRLLQRETSIEIGMMGGATTVQLLLDDVRVGDTLWIIYSVDGENPVFGKRWTSDFYWDGGSLTELRRVTVLHPRNRPLIWRQLGDYIKDELKPQIDVIGDIERIRFEGKAIEALDNEPSIPKSYMPIRILQFSEYNNWQEVGAWADSLFPKVTKSAELKKLAQSFAGKTDPMAQASAALQWVQNEVRYFSVSIGENSHRPQTPETVLKRRYGDCKDKSYLLVSLLAELGIEAHPVLLSAQAPKSPAKMQASPAVFDHVIVQLKIADKTYYVDPTRTNQTAMIDKLTPAFPEAAGLVVDAATKDLLMLPARNETTVHYEHREDMKILNLDGEAILETREVYRGNYAEWARQKFQSYTKSEFKKAMLGIYEKLYMEISLDKDPSFQDYPEDNRFEIKARYKLLNVLTHKDGKYSVEYDTQIIYDTLGIPEKIIRNYPFELPVNRFHGRHYFNLTWPETVREFELPSAKKLDNPYFKLHEEMSAMGNSFNFISDYQVKAKEVSAKEMSAFQKQAKELSKFTKGSFQVFERRLIKPGLNALTMRELEAVRTIGEIEVAAEKLRKTKQEDANVSELCDMLLSAIPVAEMGSKSIQGAKAEVEAMLLTDEKVAGLKLCQARFYFAAGKYDKSMKLFEAEAALGETSTSLRDFAWANFYESKTDTAISLINKYFHGKAKSEDQSISALDLAYVVALYQRAGKALPAEILAAATDMQDGPWPRPLLAFQLGKTTEENLASYLKRFSEDTQQLYANDMWFFIGQKHLAEGRQDEAKAAFSWIKNNGTRNQSTYMQALAELSRLQANEKFYVEGIDALYRGDFKVAYENFSRSAQLGFAKANTELGVAYYRGYRDVVRKDNKRALEFFTLAANAGDAEAINFVGSMYLDAAGVAKDEKIAFDWFLKAAAKGDKHAYYNLAKNYLNGNLVSKDVAQAVNYYKLSALQDYDEAQLALSRLYFGGTNVERDYAQAFRWALLATFHGNTDAMVILGRLFLRGNGVARDGKSALTWLEQAANQKNLDAAFFIGQIYGEGIDVPVDQKLAAEWMKKAADYGNQDAIAALGWMYREGKGVTVDVSKGREMLERAASLGSEVGQVQMGYMYQQGVGVTKNDTKAVEYFRLAALQDNVHAQSQLALHLHFGYGVQKNLDEAAIWYEKAAASGDAFSQNNLGDLYENGTGVKQDIAKAISLYEQAANTSYFMGFVSIGSLYAKGIGMNKDAYFAYLYYKIGEKLGKLDSTRSTAIAMNLSPAEIEKADRIVSEWKKDMPLPK</sequence>
<dbReference type="RefSeq" id="WP_186941580.1">
    <property type="nucleotide sequence ID" value="NZ_JACOGA010000006.1"/>
</dbReference>
<accession>A0ABR6YA79</accession>
<dbReference type="Gene3D" id="1.25.40.10">
    <property type="entry name" value="Tetratricopeptide repeat domain"/>
    <property type="match status" value="3"/>
</dbReference>
<evidence type="ECO:0000256" key="1">
    <source>
        <dbReference type="SAM" id="SignalP"/>
    </source>
</evidence>
<feature type="chain" id="PRO_5047523818" evidence="1">
    <location>
        <begin position="21"/>
        <end position="1393"/>
    </location>
</feature>
<proteinExistence type="predicted"/>
<dbReference type="InterPro" id="IPR038765">
    <property type="entry name" value="Papain-like_cys_pep_sf"/>
</dbReference>
<evidence type="ECO:0000313" key="5">
    <source>
        <dbReference type="Proteomes" id="UP000624279"/>
    </source>
</evidence>
<dbReference type="InterPro" id="IPR002931">
    <property type="entry name" value="Transglutaminase-like"/>
</dbReference>
<protein>
    <submittedName>
        <fullName evidence="4">SEL1-like repeat protein</fullName>
    </submittedName>
</protein>
<dbReference type="SMART" id="SM00671">
    <property type="entry name" value="SEL1"/>
    <property type="match status" value="12"/>
</dbReference>
<evidence type="ECO:0000313" key="4">
    <source>
        <dbReference type="EMBL" id="MBC3873552.1"/>
    </source>
</evidence>
<dbReference type="SUPFAM" id="SSF81901">
    <property type="entry name" value="HCP-like"/>
    <property type="match status" value="3"/>
</dbReference>
<feature type="signal peptide" evidence="1">
    <location>
        <begin position="1"/>
        <end position="20"/>
    </location>
</feature>
<dbReference type="InterPro" id="IPR050767">
    <property type="entry name" value="Sel1_AlgK"/>
</dbReference>
<dbReference type="InterPro" id="IPR024618">
    <property type="entry name" value="DUF3857"/>
</dbReference>
<dbReference type="Pfam" id="PF08238">
    <property type="entry name" value="Sel1"/>
    <property type="match status" value="11"/>
</dbReference>
<dbReference type="EMBL" id="JACOGA010000006">
    <property type="protein sequence ID" value="MBC3873552.1"/>
    <property type="molecule type" value="Genomic_DNA"/>
</dbReference>
<name>A0ABR6YA79_9BURK</name>
<evidence type="ECO:0000259" key="2">
    <source>
        <dbReference type="Pfam" id="PF01841"/>
    </source>
</evidence>
<dbReference type="PANTHER" id="PTHR11102:SF160">
    <property type="entry name" value="ERAD-ASSOCIATED E3 UBIQUITIN-PROTEIN LIGASE COMPONENT HRD3"/>
    <property type="match status" value="1"/>
</dbReference>
<dbReference type="InterPro" id="IPR011990">
    <property type="entry name" value="TPR-like_helical_dom_sf"/>
</dbReference>
<feature type="domain" description="Transglutaminase-like" evidence="2">
    <location>
        <begin position="291"/>
        <end position="397"/>
    </location>
</feature>
<dbReference type="InterPro" id="IPR006597">
    <property type="entry name" value="Sel1-like"/>
</dbReference>
<dbReference type="Pfam" id="PF12969">
    <property type="entry name" value="DUF3857"/>
    <property type="match status" value="1"/>
</dbReference>
<keyword evidence="5" id="KW-1185">Reference proteome</keyword>
<dbReference type="Gene3D" id="2.60.40.3140">
    <property type="match status" value="1"/>
</dbReference>
<reference evidence="4 5" key="1">
    <citation type="submission" date="2020-08" db="EMBL/GenBank/DDBJ databases">
        <title>Novel species isolated from subtropical streams in China.</title>
        <authorList>
            <person name="Lu H."/>
        </authorList>
    </citation>
    <scope>NUCLEOTIDE SEQUENCE [LARGE SCALE GENOMIC DNA]</scope>
    <source>
        <strain evidence="4 5">LX15W</strain>
    </source>
</reference>
<evidence type="ECO:0000259" key="3">
    <source>
        <dbReference type="Pfam" id="PF12969"/>
    </source>
</evidence>
<dbReference type="Gene3D" id="3.10.620.30">
    <property type="match status" value="1"/>
</dbReference>
<comment type="caution">
    <text evidence="4">The sequence shown here is derived from an EMBL/GenBank/DDBJ whole genome shotgun (WGS) entry which is preliminary data.</text>
</comment>
<organism evidence="4 5">
    <name type="scientific">Undibacterium flavidum</name>
    <dbReference type="NCBI Taxonomy" id="2762297"/>
    <lineage>
        <taxon>Bacteria</taxon>
        <taxon>Pseudomonadati</taxon>
        <taxon>Pseudomonadota</taxon>
        <taxon>Betaproteobacteria</taxon>
        <taxon>Burkholderiales</taxon>
        <taxon>Oxalobacteraceae</taxon>
        <taxon>Undibacterium</taxon>
    </lineage>
</organism>
<dbReference type="Proteomes" id="UP000624279">
    <property type="component" value="Unassembled WGS sequence"/>
</dbReference>
<keyword evidence="1" id="KW-0732">Signal</keyword>
<dbReference type="SUPFAM" id="SSF54001">
    <property type="entry name" value="Cysteine proteinases"/>
    <property type="match status" value="1"/>
</dbReference>
<dbReference type="Pfam" id="PF01841">
    <property type="entry name" value="Transglut_core"/>
    <property type="match status" value="1"/>
</dbReference>
<gene>
    <name evidence="4" type="ORF">H8K55_08135</name>
</gene>
<dbReference type="PANTHER" id="PTHR11102">
    <property type="entry name" value="SEL-1-LIKE PROTEIN"/>
    <property type="match status" value="1"/>
</dbReference>
<feature type="domain" description="DUF3857" evidence="3">
    <location>
        <begin position="82"/>
        <end position="244"/>
    </location>
</feature>